<dbReference type="EMBL" id="BFAV01000104">
    <property type="protein sequence ID" value="GBF33602.1"/>
    <property type="molecule type" value="Genomic_DNA"/>
</dbReference>
<comment type="caution">
    <text evidence="7">Lacks conserved residue(s) required for the propagation of feature annotation.</text>
</comment>
<dbReference type="PROSITE" id="PS50076">
    <property type="entry name" value="DNAJ_2"/>
    <property type="match status" value="1"/>
</dbReference>
<dbReference type="GO" id="GO:0008270">
    <property type="term" value="F:zinc ion binding"/>
    <property type="evidence" value="ECO:0007669"/>
    <property type="project" value="UniProtKB-UniRule"/>
</dbReference>
<feature type="binding site" evidence="7">
    <location>
        <position position="168"/>
    </location>
    <ligand>
        <name>Zn(2+)</name>
        <dbReference type="ChEBI" id="CHEBI:29105"/>
        <label>1</label>
    </ligand>
</feature>
<evidence type="ECO:0000313" key="9">
    <source>
        <dbReference type="EMBL" id="GBF33602.1"/>
    </source>
</evidence>
<gene>
    <name evidence="7" type="primary">dnaJ</name>
    <name evidence="9" type="ORF">DCCM_2708</name>
</gene>
<dbReference type="SUPFAM" id="SSF49493">
    <property type="entry name" value="HSP40/DnaJ peptide-binding domain"/>
    <property type="match status" value="2"/>
</dbReference>
<evidence type="ECO:0000259" key="8">
    <source>
        <dbReference type="PROSITE" id="PS50076"/>
    </source>
</evidence>
<comment type="subunit">
    <text evidence="7">Homodimer.</text>
</comment>
<dbReference type="GO" id="GO:0051082">
    <property type="term" value="F:unfolded protein binding"/>
    <property type="evidence" value="ECO:0007669"/>
    <property type="project" value="UniProtKB-UniRule"/>
</dbReference>
<dbReference type="CDD" id="cd06257">
    <property type="entry name" value="DnaJ"/>
    <property type="match status" value="1"/>
</dbReference>
<dbReference type="PRINTS" id="PR00625">
    <property type="entry name" value="JDOMAIN"/>
</dbReference>
<keyword evidence="10" id="KW-1185">Reference proteome</keyword>
<sequence length="331" mass="36162">MAVAFQDYYETLGVSRNATEKEIKTAYRKLARQWHPDLHSGEDKEQAEEKIKQINEAYEVLGDQEKRAKYDRLGANWRAGQEFTPSPDMEGFRFYTGGAGAEGGFSDFFDILFGGAGGSPFGRSARGARRGPLRGQDVESRLELTLEEAYRGGEKNIQLSVRETCPACGGTGYDGNGFCNRCGGTGGRTSGKTITVKIPPGIQEGSRIRLKGQGGEGPGGGPRGDLFLKVKLAPHPVYRVDGQDLETEVTLRPEQAALGDQVTVPTLDGAVSVKIPQGTRAGRRLRLRGKGLPRKEGRGDQYVLIKIDIPDSLSEKERELYRQLAELRKGV</sequence>
<comment type="cofactor">
    <cofactor evidence="7">
        <name>Zn(2+)</name>
        <dbReference type="ChEBI" id="CHEBI:29105"/>
    </cofactor>
    <text evidence="7">Binds 2 Zn(2+) ions per monomer.</text>
</comment>
<dbReference type="Proteomes" id="UP000239549">
    <property type="component" value="Unassembled WGS sequence"/>
</dbReference>
<evidence type="ECO:0000256" key="6">
    <source>
        <dbReference type="ARBA" id="ARBA00023186"/>
    </source>
</evidence>
<protein>
    <recommendedName>
        <fullName evidence="7">Chaperone protein DnaJ</fullName>
    </recommendedName>
</protein>
<dbReference type="SMART" id="SM00271">
    <property type="entry name" value="DnaJ"/>
    <property type="match status" value="1"/>
</dbReference>
<feature type="domain" description="J" evidence="8">
    <location>
        <begin position="7"/>
        <end position="74"/>
    </location>
</feature>
<comment type="function">
    <text evidence="7">Participates actively in the response to hyperosmotic and heat shock by preventing the aggregation of stress-denatured proteins and by disaggregating proteins, also in an autonomous, DnaK-independent fashion. Unfolded proteins bind initially to DnaJ; upon interaction with the DnaJ-bound protein, DnaK hydrolyzes its bound ATP, resulting in the formation of a stable complex. GrpE releases ADP from DnaK; ATP binding to DnaK triggers the release of the substrate protein, thus completing the reaction cycle. Several rounds of ATP-dependent interactions between DnaJ, DnaK and GrpE are required for fully efficient folding. Also involved, together with DnaK and GrpE, in the DNA replication of plasmids through activation of initiation proteins.</text>
</comment>
<dbReference type="Pfam" id="PF01556">
    <property type="entry name" value="DnaJ_C"/>
    <property type="match status" value="1"/>
</dbReference>
<dbReference type="PANTHER" id="PTHR43096:SF52">
    <property type="entry name" value="DNAJ HOMOLOG 1, MITOCHONDRIAL-RELATED"/>
    <property type="match status" value="1"/>
</dbReference>
<keyword evidence="2 7" id="KW-0479">Metal-binding</keyword>
<dbReference type="PANTHER" id="PTHR43096">
    <property type="entry name" value="DNAJ HOMOLOG 1, MITOCHONDRIAL-RELATED"/>
    <property type="match status" value="1"/>
</dbReference>
<evidence type="ECO:0000256" key="4">
    <source>
        <dbReference type="ARBA" id="ARBA00022771"/>
    </source>
</evidence>
<evidence type="ECO:0000256" key="5">
    <source>
        <dbReference type="ARBA" id="ARBA00022833"/>
    </source>
</evidence>
<keyword evidence="7" id="KW-0346">Stress response</keyword>
<dbReference type="Gene3D" id="2.60.260.20">
    <property type="entry name" value="Urease metallochaperone UreE, N-terminal domain"/>
    <property type="match status" value="2"/>
</dbReference>
<dbReference type="GO" id="GO:0005737">
    <property type="term" value="C:cytoplasm"/>
    <property type="evidence" value="ECO:0007669"/>
    <property type="project" value="UniProtKB-SubCell"/>
</dbReference>
<dbReference type="GO" id="GO:0005524">
    <property type="term" value="F:ATP binding"/>
    <property type="evidence" value="ECO:0007669"/>
    <property type="project" value="InterPro"/>
</dbReference>
<dbReference type="AlphaFoldDB" id="A0A2L2XBY6"/>
<dbReference type="Gene3D" id="1.10.287.110">
    <property type="entry name" value="DnaJ domain"/>
    <property type="match status" value="1"/>
</dbReference>
<dbReference type="RefSeq" id="WP_104371969.1">
    <property type="nucleotide sequence ID" value="NZ_BFAV01000104.1"/>
</dbReference>
<keyword evidence="5 7" id="KW-0862">Zinc</keyword>
<evidence type="ECO:0000313" key="10">
    <source>
        <dbReference type="Proteomes" id="UP000239549"/>
    </source>
</evidence>
<evidence type="ECO:0000256" key="7">
    <source>
        <dbReference type="HAMAP-Rule" id="MF_01152"/>
    </source>
</evidence>
<proteinExistence type="inferred from homology"/>
<keyword evidence="7" id="KW-0963">Cytoplasm</keyword>
<dbReference type="InterPro" id="IPR036869">
    <property type="entry name" value="J_dom_sf"/>
</dbReference>
<reference evidence="10" key="1">
    <citation type="submission" date="2018-02" db="EMBL/GenBank/DDBJ databases">
        <title>Genome sequence of Desulfocucumis palustris strain NAW-5.</title>
        <authorList>
            <person name="Watanabe M."/>
            <person name="Kojima H."/>
            <person name="Fukui M."/>
        </authorList>
    </citation>
    <scope>NUCLEOTIDE SEQUENCE [LARGE SCALE GENOMIC DNA]</scope>
    <source>
        <strain evidence="10">NAW-5</strain>
    </source>
</reference>
<evidence type="ECO:0000256" key="2">
    <source>
        <dbReference type="ARBA" id="ARBA00022723"/>
    </source>
</evidence>
<dbReference type="Pfam" id="PF00226">
    <property type="entry name" value="DnaJ"/>
    <property type="match status" value="1"/>
</dbReference>
<dbReference type="OrthoDB" id="9779889at2"/>
<feature type="binding site" evidence="7">
    <location>
        <position position="182"/>
    </location>
    <ligand>
        <name>Zn(2+)</name>
        <dbReference type="ChEBI" id="CHEBI:29105"/>
        <label>1</label>
    </ligand>
</feature>
<dbReference type="GO" id="GO:0006260">
    <property type="term" value="P:DNA replication"/>
    <property type="evidence" value="ECO:0007669"/>
    <property type="project" value="UniProtKB-KW"/>
</dbReference>
<organism evidence="9 10">
    <name type="scientific">Desulfocucumis palustris</name>
    <dbReference type="NCBI Taxonomy" id="1898651"/>
    <lineage>
        <taxon>Bacteria</taxon>
        <taxon>Bacillati</taxon>
        <taxon>Bacillota</taxon>
        <taxon>Clostridia</taxon>
        <taxon>Eubacteriales</taxon>
        <taxon>Desulfocucumaceae</taxon>
        <taxon>Desulfocucumis</taxon>
    </lineage>
</organism>
<accession>A0A2L2XBY6</accession>
<dbReference type="FunFam" id="2.60.260.20:FF:000005">
    <property type="entry name" value="Chaperone protein dnaJ 1, mitochondrial"/>
    <property type="match status" value="1"/>
</dbReference>
<keyword evidence="3 7" id="KW-0677">Repeat</keyword>
<keyword evidence="6 7" id="KW-0143">Chaperone</keyword>
<comment type="domain">
    <text evidence="7">The J domain is necessary and sufficient to stimulate DnaK ATPase activity. Zinc center 1 plays an important role in the autonomous, DnaK-independent chaperone activity of DnaJ. Zinc center 2 is essential for interaction with DnaK and for DnaJ activity.</text>
</comment>
<keyword evidence="1 7" id="KW-0235">DNA replication</keyword>
<dbReference type="InterPro" id="IPR002939">
    <property type="entry name" value="DnaJ_C"/>
</dbReference>
<keyword evidence="4" id="KW-0863">Zinc-finger</keyword>
<dbReference type="GO" id="GO:0009408">
    <property type="term" value="P:response to heat"/>
    <property type="evidence" value="ECO:0007669"/>
    <property type="project" value="InterPro"/>
</dbReference>
<dbReference type="CDD" id="cd10747">
    <property type="entry name" value="DnaJ_C"/>
    <property type="match status" value="1"/>
</dbReference>
<comment type="caution">
    <text evidence="9">The sequence shown here is derived from an EMBL/GenBank/DDBJ whole genome shotgun (WGS) entry which is preliminary data.</text>
</comment>
<dbReference type="HAMAP" id="MF_01152">
    <property type="entry name" value="DnaJ"/>
    <property type="match status" value="1"/>
</dbReference>
<name>A0A2L2XBY6_9FIRM</name>
<dbReference type="GO" id="GO:0042026">
    <property type="term" value="P:protein refolding"/>
    <property type="evidence" value="ECO:0007669"/>
    <property type="project" value="TreeGrafter"/>
</dbReference>
<comment type="similarity">
    <text evidence="7">Belongs to the DnaJ family.</text>
</comment>
<evidence type="ECO:0000256" key="1">
    <source>
        <dbReference type="ARBA" id="ARBA00022705"/>
    </source>
</evidence>
<feature type="binding site" evidence="7">
    <location>
        <position position="179"/>
    </location>
    <ligand>
        <name>Zn(2+)</name>
        <dbReference type="ChEBI" id="CHEBI:29105"/>
        <label>1</label>
    </ligand>
</feature>
<dbReference type="InterPro" id="IPR001623">
    <property type="entry name" value="DnaJ_domain"/>
</dbReference>
<dbReference type="SUPFAM" id="SSF46565">
    <property type="entry name" value="Chaperone J-domain"/>
    <property type="match status" value="1"/>
</dbReference>
<comment type="subcellular location">
    <subcellularLocation>
        <location evidence="7">Cytoplasm</location>
    </subcellularLocation>
</comment>
<dbReference type="InterPro" id="IPR008971">
    <property type="entry name" value="HSP40/DnaJ_pept-bd"/>
</dbReference>
<dbReference type="InterPro" id="IPR012724">
    <property type="entry name" value="DnaJ"/>
</dbReference>
<feature type="binding site" evidence="7">
    <location>
        <position position="165"/>
    </location>
    <ligand>
        <name>Zn(2+)</name>
        <dbReference type="ChEBI" id="CHEBI:29105"/>
        <label>1</label>
    </ligand>
</feature>
<evidence type="ECO:0000256" key="3">
    <source>
        <dbReference type="ARBA" id="ARBA00022737"/>
    </source>
</evidence>